<evidence type="ECO:0000313" key="1">
    <source>
        <dbReference type="EMBL" id="MDQ0111977.1"/>
    </source>
</evidence>
<keyword evidence="1" id="KW-0436">Ligase</keyword>
<dbReference type="Pfam" id="PF13563">
    <property type="entry name" value="2_5_RNA_ligase2"/>
    <property type="match status" value="1"/>
</dbReference>
<reference evidence="1 2" key="1">
    <citation type="submission" date="2023-07" db="EMBL/GenBank/DDBJ databases">
        <title>Sorghum-associated microbial communities from plants grown in Nebraska, USA.</title>
        <authorList>
            <person name="Schachtman D."/>
        </authorList>
    </citation>
    <scope>NUCLEOTIDE SEQUENCE [LARGE SCALE GENOMIC DNA]</scope>
    <source>
        <strain evidence="1 2">CC482</strain>
    </source>
</reference>
<dbReference type="SUPFAM" id="SSF55144">
    <property type="entry name" value="LigT-like"/>
    <property type="match status" value="1"/>
</dbReference>
<organism evidence="1 2">
    <name type="scientific">Paenibacillus harenae</name>
    <dbReference type="NCBI Taxonomy" id="306543"/>
    <lineage>
        <taxon>Bacteria</taxon>
        <taxon>Bacillati</taxon>
        <taxon>Bacillota</taxon>
        <taxon>Bacilli</taxon>
        <taxon>Bacillales</taxon>
        <taxon>Paenibacillaceae</taxon>
        <taxon>Paenibacillus</taxon>
    </lineage>
</organism>
<dbReference type="EMBL" id="JAUSSU010000003">
    <property type="protein sequence ID" value="MDQ0111977.1"/>
    <property type="molecule type" value="Genomic_DNA"/>
</dbReference>
<comment type="caution">
    <text evidence="1">The sequence shown here is derived from an EMBL/GenBank/DDBJ whole genome shotgun (WGS) entry which is preliminary data.</text>
</comment>
<dbReference type="PANTHER" id="PTHR36039:SF2">
    <property type="entry name" value="RNA LIGASE_CYCLIC NUCLEOTIDE PHOSPHODIESTERASE FAMILY PROTEIN"/>
    <property type="match status" value="1"/>
</dbReference>
<name>A0ABT9TX81_PAEHA</name>
<evidence type="ECO:0000313" key="2">
    <source>
        <dbReference type="Proteomes" id="UP001229346"/>
    </source>
</evidence>
<dbReference type="GO" id="GO:0016874">
    <property type="term" value="F:ligase activity"/>
    <property type="evidence" value="ECO:0007669"/>
    <property type="project" value="UniProtKB-KW"/>
</dbReference>
<protein>
    <submittedName>
        <fullName evidence="1">2'-5' RNA ligase</fullName>
    </submittedName>
</protein>
<proteinExistence type="predicted"/>
<gene>
    <name evidence="1" type="ORF">J2T15_001412</name>
</gene>
<accession>A0ABT9TX81</accession>
<keyword evidence="2" id="KW-1185">Reference proteome</keyword>
<dbReference type="Proteomes" id="UP001229346">
    <property type="component" value="Unassembled WGS sequence"/>
</dbReference>
<dbReference type="Gene3D" id="3.90.1140.10">
    <property type="entry name" value="Cyclic phosphodiesterase"/>
    <property type="match status" value="1"/>
</dbReference>
<dbReference type="RefSeq" id="WP_307202433.1">
    <property type="nucleotide sequence ID" value="NZ_JAUSSU010000003.1"/>
</dbReference>
<sequence>MYAVEFFFEESFEQYVRGIWKGLHDEKITSNMYEISEIRPHITVAVYNDIPDLEMYFTRFNSFFINVSELEIKFDVLASFPTSGTLFIDPTVTEGLIKLHKQFHKEFEDLLEFANQYYIPNNWDPHCTVAIRLTPELMIEAMKYCYQDFAPHKSKIVEVGLVKLDFESNKCISSPTIMSNVFKALS</sequence>
<dbReference type="InterPro" id="IPR009097">
    <property type="entry name" value="Cyclic_Pdiesterase"/>
</dbReference>
<dbReference type="PANTHER" id="PTHR36039">
    <property type="match status" value="1"/>
</dbReference>